<evidence type="ECO:0000313" key="4">
    <source>
        <dbReference type="Proteomes" id="UP000059188"/>
    </source>
</evidence>
<dbReference type="HOGENOM" id="CLU_947255_0_0_1"/>
<dbReference type="Proteomes" id="UP000059188">
    <property type="component" value="Unassembled WGS sequence"/>
</dbReference>
<proteinExistence type="predicted"/>
<evidence type="ECO:0000313" key="3">
    <source>
        <dbReference type="Proteomes" id="UP000012065"/>
    </source>
</evidence>
<reference evidence="1" key="1">
    <citation type="submission" date="2012-10" db="EMBL/GenBank/DDBJ databases">
        <authorList>
            <person name="Jelonek L."/>
        </authorList>
    </citation>
    <scope>NUCLEOTIDE SEQUENCE</scope>
    <source>
        <strain evidence="1">Isolate 7/3/14</strain>
    </source>
</reference>
<evidence type="ECO:0000313" key="1">
    <source>
        <dbReference type="EMBL" id="CCO32734.1"/>
    </source>
</evidence>
<evidence type="ECO:0000313" key="2">
    <source>
        <dbReference type="EMBL" id="CEL58905.1"/>
    </source>
</evidence>
<name>M5BZZ4_THACB</name>
<protein>
    <submittedName>
        <fullName evidence="1">Uncharacterized protein</fullName>
    </submittedName>
</protein>
<dbReference type="EMBL" id="CAOJ01010337">
    <property type="protein sequence ID" value="CCO32734.1"/>
    <property type="molecule type" value="Genomic_DNA"/>
</dbReference>
<reference evidence="1 3" key="2">
    <citation type="journal article" date="2013" name="J. Biotechnol.">
        <title>Establishment and interpretation of the genome sequence of the phytopathogenic fungus Rhizoctonia solani AG1-IB isolate 7/3/14.</title>
        <authorList>
            <person name="Wibberg D.W."/>
            <person name="Jelonek L.J."/>
            <person name="Rupp O.R."/>
            <person name="Hennig M.H."/>
            <person name="Eikmeyer F.E."/>
            <person name="Goesmann A.G."/>
            <person name="Hartmann A.H."/>
            <person name="Borriss R.B."/>
            <person name="Grosch R.G."/>
            <person name="Puehler A.P."/>
            <person name="Schlueter A.S."/>
        </authorList>
    </citation>
    <scope>NUCLEOTIDE SEQUENCE [LARGE SCALE GENOMIC DNA]</scope>
    <source>
        <strain evidence="3">AG1-IB / isolate 7/3/14</strain>
        <strain evidence="1">Isolate 7/3/14</strain>
    </source>
</reference>
<dbReference type="AlphaFoldDB" id="M5BZZ4"/>
<sequence length="294" mass="33285">MVDKLIPLEIQKLLRDKEKVETISFRPQNGDDSRGLFVGQYSKFLGGQTGDYGVYEYVDVYLDEVRWRLVKHEANRNPTGNLEITFKESIGNTVTEGRETTISTEMGFEKLAKFSMSIEDKRISTTSTSNEKGTERKHTLTPGQAAYVYKRVYKFNLRAWWVADLSHHERIVTQDATNNTHEAAVARTIDGDDEIFFSSLTGSETIRLPPTKKEKEDSPSGGMLRVRFSDLYNKAKAVVAGAWKRALGGSELDVKKEMLQHKEPGIEFIGLPIHTVDLDFLALMKYGIKYPPPV</sequence>
<dbReference type="OrthoDB" id="10453166at2759"/>
<reference evidence="2 4" key="3">
    <citation type="submission" date="2014-11" db="EMBL/GenBank/DDBJ databases">
        <authorList>
            <person name="Wibberg Daniel"/>
        </authorList>
    </citation>
    <scope>NUCLEOTIDE SEQUENCE [LARGE SCALE GENOMIC DNA]</scope>
    <source>
        <strain evidence="2">Rhizoctonia solani AG1-IB 7/3/14</strain>
    </source>
</reference>
<dbReference type="Proteomes" id="UP000012065">
    <property type="component" value="Unassembled WGS sequence"/>
</dbReference>
<gene>
    <name evidence="1" type="ORF">BN14_06797</name>
    <name evidence="2" type="ORF">RSOLAG1IB_08925</name>
</gene>
<organism evidence="1 3">
    <name type="scientific">Thanatephorus cucumeris (strain AG1-IB / isolate 7/3/14)</name>
    <name type="common">Lettuce bottom rot fungus</name>
    <name type="synonym">Rhizoctonia solani</name>
    <dbReference type="NCBI Taxonomy" id="1108050"/>
    <lineage>
        <taxon>Eukaryota</taxon>
        <taxon>Fungi</taxon>
        <taxon>Dikarya</taxon>
        <taxon>Basidiomycota</taxon>
        <taxon>Agaricomycotina</taxon>
        <taxon>Agaricomycetes</taxon>
        <taxon>Cantharellales</taxon>
        <taxon>Ceratobasidiaceae</taxon>
        <taxon>Rhizoctonia</taxon>
        <taxon>Rhizoctonia solani AG-1</taxon>
    </lineage>
</organism>
<accession>M5BZZ4</accession>
<keyword evidence="4" id="KW-1185">Reference proteome</keyword>
<dbReference type="EMBL" id="LN679135">
    <property type="protein sequence ID" value="CEL58905.1"/>
    <property type="molecule type" value="Genomic_DNA"/>
</dbReference>